<evidence type="ECO:0000313" key="8">
    <source>
        <dbReference type="Proteomes" id="UP001179952"/>
    </source>
</evidence>
<dbReference type="SMART" id="SM00543">
    <property type="entry name" value="MIF4G"/>
    <property type="match status" value="1"/>
</dbReference>
<keyword evidence="3" id="KW-0810">Translation regulation</keyword>
<reference evidence="7" key="1">
    <citation type="journal article" date="2023" name="Nat. Commun.">
        <title>Diploid and tetraploid genomes of Acorus and the evolution of monocots.</title>
        <authorList>
            <person name="Ma L."/>
            <person name="Liu K.W."/>
            <person name="Li Z."/>
            <person name="Hsiao Y.Y."/>
            <person name="Qi Y."/>
            <person name="Fu T."/>
            <person name="Tang G.D."/>
            <person name="Zhang D."/>
            <person name="Sun W.H."/>
            <person name="Liu D.K."/>
            <person name="Li Y."/>
            <person name="Chen G.Z."/>
            <person name="Liu X.D."/>
            <person name="Liao X.Y."/>
            <person name="Jiang Y.T."/>
            <person name="Yu X."/>
            <person name="Hao Y."/>
            <person name="Huang J."/>
            <person name="Zhao X.W."/>
            <person name="Ke S."/>
            <person name="Chen Y.Y."/>
            <person name="Wu W.L."/>
            <person name="Hsu J.L."/>
            <person name="Lin Y.F."/>
            <person name="Huang M.D."/>
            <person name="Li C.Y."/>
            <person name="Huang L."/>
            <person name="Wang Z.W."/>
            <person name="Zhao X."/>
            <person name="Zhong W.Y."/>
            <person name="Peng D.H."/>
            <person name="Ahmad S."/>
            <person name="Lan S."/>
            <person name="Zhang J.S."/>
            <person name="Tsai W.C."/>
            <person name="Van de Peer Y."/>
            <person name="Liu Z.J."/>
        </authorList>
    </citation>
    <scope>NUCLEOTIDE SEQUENCE</scope>
    <source>
        <strain evidence="7">SCP</strain>
    </source>
</reference>
<name>A0AAV9B4A1_ACOGR</name>
<evidence type="ECO:0000256" key="1">
    <source>
        <dbReference type="ARBA" id="ARBA00004604"/>
    </source>
</evidence>
<dbReference type="InterPro" id="IPR050781">
    <property type="entry name" value="CWC22_splicing_factor"/>
</dbReference>
<keyword evidence="4" id="KW-0539">Nucleus</keyword>
<dbReference type="PANTHER" id="PTHR18034">
    <property type="entry name" value="CELL CYCLE CONTROL PROTEIN CWF22-RELATED"/>
    <property type="match status" value="1"/>
</dbReference>
<gene>
    <name evidence="7" type="ORF">QJS04_geneDACA012980</name>
</gene>
<evidence type="ECO:0000259" key="6">
    <source>
        <dbReference type="PROSITE" id="PS51366"/>
    </source>
</evidence>
<evidence type="ECO:0000256" key="4">
    <source>
        <dbReference type="ARBA" id="ARBA00023242"/>
    </source>
</evidence>
<evidence type="ECO:0000256" key="2">
    <source>
        <dbReference type="ARBA" id="ARBA00006856"/>
    </source>
</evidence>
<dbReference type="EMBL" id="JAUJYN010000005">
    <property type="protein sequence ID" value="KAK1271440.1"/>
    <property type="molecule type" value="Genomic_DNA"/>
</dbReference>
<dbReference type="Pfam" id="PF02847">
    <property type="entry name" value="MA3"/>
    <property type="match status" value="1"/>
</dbReference>
<dbReference type="GO" id="GO:0003723">
    <property type="term" value="F:RNA binding"/>
    <property type="evidence" value="ECO:0007669"/>
    <property type="project" value="InterPro"/>
</dbReference>
<dbReference type="GO" id="GO:0005730">
    <property type="term" value="C:nucleolus"/>
    <property type="evidence" value="ECO:0007669"/>
    <property type="project" value="UniProtKB-SubCell"/>
</dbReference>
<feature type="region of interest" description="Disordered" evidence="5">
    <location>
        <begin position="78"/>
        <end position="121"/>
    </location>
</feature>
<evidence type="ECO:0000313" key="7">
    <source>
        <dbReference type="EMBL" id="KAK1271440.1"/>
    </source>
</evidence>
<comment type="similarity">
    <text evidence="2">Belongs to the CWC22 family.</text>
</comment>
<comment type="subcellular location">
    <subcellularLocation>
        <location evidence="1">Nucleus</location>
        <location evidence="1">Nucleolus</location>
    </subcellularLocation>
</comment>
<dbReference type="InterPro" id="IPR003890">
    <property type="entry name" value="MIF4G-like_typ-3"/>
</dbReference>
<dbReference type="SMART" id="SM00544">
    <property type="entry name" value="MA3"/>
    <property type="match status" value="1"/>
</dbReference>
<organism evidence="7 8">
    <name type="scientific">Acorus gramineus</name>
    <name type="common">Dwarf sweet flag</name>
    <dbReference type="NCBI Taxonomy" id="55184"/>
    <lineage>
        <taxon>Eukaryota</taxon>
        <taxon>Viridiplantae</taxon>
        <taxon>Streptophyta</taxon>
        <taxon>Embryophyta</taxon>
        <taxon>Tracheophyta</taxon>
        <taxon>Spermatophyta</taxon>
        <taxon>Magnoliopsida</taxon>
        <taxon>Liliopsida</taxon>
        <taxon>Acoraceae</taxon>
        <taxon>Acorus</taxon>
    </lineage>
</organism>
<dbReference type="PANTHER" id="PTHR18034:SF4">
    <property type="entry name" value="NUCLEOLAR MIF4G DOMAIN-CONTAINING PROTEIN 1"/>
    <property type="match status" value="1"/>
</dbReference>
<dbReference type="FunFam" id="1.25.40.180:FF:000043">
    <property type="entry name" value="MIF4G domain-containing protein / MA3 domain-containing protein"/>
    <property type="match status" value="1"/>
</dbReference>
<evidence type="ECO:0000256" key="5">
    <source>
        <dbReference type="SAM" id="MobiDB-lite"/>
    </source>
</evidence>
<proteinExistence type="inferred from homology"/>
<sequence>MEKKKKRKSKTKFEEYIEMEENKCKVSATADLELEKKLARRLRVKGGRLGGFDDGINMLFDGLPSVLDSSLDGGDLGLCEVSGDDKKRKRRKKSSNASEKEGEGEVVVSTGGAIGQSEESVEETRVGVAEVDKIAKYVPPHLVSRGRDESEEHASIRRRVRGLLNRLSGSNVESITEEISTILQSVGRSVGYQMITEEVLASCSKGPRGNEQYAAVFASFIVGMSCLVGIDFSAKLIASLAKSFEDEYSRDDSLSLRNLTLLLTYLYIFGVCSSDLIYDLLDVLTKRLTELDVSTTLTILDCSGMKLRGDDPSAMKDFILSVQNRVNELKSHSGSTDGKTGINSKRMEFMIETICDIKNNKKRPRQDPIQHTRLKKWLQKLGSGGVLLRGLKWNKLLDPQKKGQWWLSGDIAPVTDNIVVVAGSIDKEVLETQKLLQLAAEQRMNTDIRKAIFCIIMSGEDYIDAFEKILRLDLSGKQDREIMRVLVECCLQERIFNKYYAVLASKLCSHDKNHKFTLQYCLWDHYKELESMEISRSRNLARFVAEMLSSFSLSLSILKAVNLADPRMLRPKRIMHFRLLFEAIFENTNEQVWNIFSRVAAVPELEELRSNLEFFIKKYVITSSEKSLREKCKLVMKALNNMAGVLM</sequence>
<dbReference type="GO" id="GO:0042274">
    <property type="term" value="P:ribosomal small subunit biogenesis"/>
    <property type="evidence" value="ECO:0007669"/>
    <property type="project" value="TreeGrafter"/>
</dbReference>
<dbReference type="PROSITE" id="PS51366">
    <property type="entry name" value="MI"/>
    <property type="match status" value="1"/>
</dbReference>
<accession>A0AAV9B4A1</accession>
<dbReference type="GO" id="GO:0006417">
    <property type="term" value="P:regulation of translation"/>
    <property type="evidence" value="ECO:0007669"/>
    <property type="project" value="UniProtKB-KW"/>
</dbReference>
<keyword evidence="8" id="KW-1185">Reference proteome</keyword>
<dbReference type="AlphaFoldDB" id="A0AAV9B4A1"/>
<comment type="caution">
    <text evidence="7">The sequence shown here is derived from an EMBL/GenBank/DDBJ whole genome shotgun (WGS) entry which is preliminary data.</text>
</comment>
<dbReference type="Proteomes" id="UP001179952">
    <property type="component" value="Unassembled WGS sequence"/>
</dbReference>
<reference evidence="7" key="2">
    <citation type="submission" date="2023-06" db="EMBL/GenBank/DDBJ databases">
        <authorList>
            <person name="Ma L."/>
            <person name="Liu K.-W."/>
            <person name="Li Z."/>
            <person name="Hsiao Y.-Y."/>
            <person name="Qi Y."/>
            <person name="Fu T."/>
            <person name="Tang G."/>
            <person name="Zhang D."/>
            <person name="Sun W.-H."/>
            <person name="Liu D.-K."/>
            <person name="Li Y."/>
            <person name="Chen G.-Z."/>
            <person name="Liu X.-D."/>
            <person name="Liao X.-Y."/>
            <person name="Jiang Y.-T."/>
            <person name="Yu X."/>
            <person name="Hao Y."/>
            <person name="Huang J."/>
            <person name="Zhao X.-W."/>
            <person name="Ke S."/>
            <person name="Chen Y.-Y."/>
            <person name="Wu W.-L."/>
            <person name="Hsu J.-L."/>
            <person name="Lin Y.-F."/>
            <person name="Huang M.-D."/>
            <person name="Li C.-Y."/>
            <person name="Huang L."/>
            <person name="Wang Z.-W."/>
            <person name="Zhao X."/>
            <person name="Zhong W.-Y."/>
            <person name="Peng D.-H."/>
            <person name="Ahmad S."/>
            <person name="Lan S."/>
            <person name="Zhang J.-S."/>
            <person name="Tsai W.-C."/>
            <person name="Van De Peer Y."/>
            <person name="Liu Z.-J."/>
        </authorList>
    </citation>
    <scope>NUCLEOTIDE SEQUENCE</scope>
    <source>
        <strain evidence="7">SCP</strain>
        <tissue evidence="7">Leaves</tissue>
    </source>
</reference>
<feature type="domain" description="MI" evidence="6">
    <location>
        <begin position="447"/>
        <end position="563"/>
    </location>
</feature>
<dbReference type="Pfam" id="PF02854">
    <property type="entry name" value="MIF4G"/>
    <property type="match status" value="1"/>
</dbReference>
<dbReference type="Gene3D" id="1.25.40.180">
    <property type="match status" value="1"/>
</dbReference>
<evidence type="ECO:0000256" key="3">
    <source>
        <dbReference type="ARBA" id="ARBA00022845"/>
    </source>
</evidence>
<dbReference type="SUPFAM" id="SSF48371">
    <property type="entry name" value="ARM repeat"/>
    <property type="match status" value="1"/>
</dbReference>
<dbReference type="InterPro" id="IPR016024">
    <property type="entry name" value="ARM-type_fold"/>
</dbReference>
<protein>
    <recommendedName>
        <fullName evidence="6">MI domain-containing protein</fullName>
    </recommendedName>
</protein>
<dbReference type="InterPro" id="IPR003891">
    <property type="entry name" value="Initiation_fac_eIF4g_MI"/>
</dbReference>